<organism evidence="3 4">
    <name type="scientific">Mycolicibacterium insubricum</name>
    <dbReference type="NCBI Taxonomy" id="444597"/>
    <lineage>
        <taxon>Bacteria</taxon>
        <taxon>Bacillati</taxon>
        <taxon>Actinomycetota</taxon>
        <taxon>Actinomycetes</taxon>
        <taxon>Mycobacteriales</taxon>
        <taxon>Mycobacteriaceae</taxon>
        <taxon>Mycolicibacterium</taxon>
    </lineage>
</organism>
<gene>
    <name evidence="3" type="ORF">BST26_01355</name>
</gene>
<dbReference type="Proteomes" id="UP000192801">
    <property type="component" value="Unassembled WGS sequence"/>
</dbReference>
<protein>
    <submittedName>
        <fullName evidence="3">Uncharacterized protein</fullName>
    </submittedName>
</protein>
<dbReference type="InterPro" id="IPR056463">
    <property type="entry name" value="DUF7373_C"/>
</dbReference>
<name>A0A1X0DNF4_9MYCO</name>
<evidence type="ECO:0000259" key="2">
    <source>
        <dbReference type="Pfam" id="PF24092"/>
    </source>
</evidence>
<dbReference type="RefSeq" id="WP_133052857.1">
    <property type="nucleotide sequence ID" value="NZ_AP022618.1"/>
</dbReference>
<sequence>MKRAHRLSAILVLTTVGSFLTGCAQVHSGSVQRADGYDANTVNPALFDTGNYPTKPRAPIGTAGSVNVGRLVEAHRVAENTLLPFQADPTLNHADLPWVIATNRALADYLGNDAIATAVDSHNLIAGFQTRAKDNDDNTQTTKELSNTVVIFGSATDAAAAPTAITASDPPIDSYTKSPYPTTAITIPRHPESRAWAYQARRTDTSSWQIVEAFTARGPYLLAQQAKAQSPAAAADLIAATLDQQGPLIDGFTPTPPDQLASIPLDPSGLEARILLPANRDRTVENGVYGPHGALAFYSRPDEMQRRFTEAGVDLYGHEQSSVLRTRDAKAAGTLLNFTAMNYQRAGYEVTAVVNGLPGARCLRQREAYPGASRTIHCLAQADRYVIDVHAPQETNAKQMVAAQYLLLMST</sequence>
<dbReference type="Pfam" id="PF24092">
    <property type="entry name" value="DUF7373_C"/>
    <property type="match status" value="1"/>
</dbReference>
<reference evidence="3 4" key="1">
    <citation type="submission" date="2016-12" db="EMBL/GenBank/DDBJ databases">
        <title>The new phylogeny of genus Mycobacterium.</title>
        <authorList>
            <person name="Tortoli E."/>
            <person name="Trovato A."/>
            <person name="Cirillo D.M."/>
        </authorList>
    </citation>
    <scope>NUCLEOTIDE SEQUENCE [LARGE SCALE GENOMIC DNA]</scope>
    <source>
        <strain evidence="3 4">DSM 45130</strain>
    </source>
</reference>
<dbReference type="PROSITE" id="PS51257">
    <property type="entry name" value="PROKAR_LIPOPROTEIN"/>
    <property type="match status" value="1"/>
</dbReference>
<accession>A0A1X0DNF4</accession>
<feature type="domain" description="DUF7373" evidence="1">
    <location>
        <begin position="61"/>
        <end position="265"/>
    </location>
</feature>
<dbReference type="Pfam" id="PF24088">
    <property type="entry name" value="DUF7373"/>
    <property type="match status" value="1"/>
</dbReference>
<keyword evidence="4" id="KW-1185">Reference proteome</keyword>
<evidence type="ECO:0000259" key="1">
    <source>
        <dbReference type="Pfam" id="PF24088"/>
    </source>
</evidence>
<dbReference type="STRING" id="444597.BST26_01355"/>
<dbReference type="EMBL" id="MVHS01000002">
    <property type="protein sequence ID" value="ORA73847.1"/>
    <property type="molecule type" value="Genomic_DNA"/>
</dbReference>
<evidence type="ECO:0000313" key="4">
    <source>
        <dbReference type="Proteomes" id="UP000192801"/>
    </source>
</evidence>
<evidence type="ECO:0000313" key="3">
    <source>
        <dbReference type="EMBL" id="ORA73847.1"/>
    </source>
</evidence>
<dbReference type="InterPro" id="IPR055797">
    <property type="entry name" value="DUF7373"/>
</dbReference>
<dbReference type="OrthoDB" id="4569937at2"/>
<comment type="caution">
    <text evidence="3">The sequence shown here is derived from an EMBL/GenBank/DDBJ whole genome shotgun (WGS) entry which is preliminary data.</text>
</comment>
<proteinExistence type="predicted"/>
<dbReference type="AlphaFoldDB" id="A0A1X0DNF4"/>
<feature type="domain" description="DUF7373" evidence="2">
    <location>
        <begin position="282"/>
        <end position="409"/>
    </location>
</feature>